<dbReference type="NCBIfam" id="TIGR00188">
    <property type="entry name" value="rnpA"/>
    <property type="match status" value="1"/>
</dbReference>
<keyword evidence="6" id="KW-0694">RNA-binding</keyword>
<organism evidence="7">
    <name type="scientific">marine sediment metagenome</name>
    <dbReference type="NCBI Taxonomy" id="412755"/>
    <lineage>
        <taxon>unclassified sequences</taxon>
        <taxon>metagenomes</taxon>
        <taxon>ecological metagenomes</taxon>
    </lineage>
</organism>
<dbReference type="GO" id="GO:0004526">
    <property type="term" value="F:ribonuclease P activity"/>
    <property type="evidence" value="ECO:0007669"/>
    <property type="project" value="InterPro"/>
</dbReference>
<reference evidence="7" key="1">
    <citation type="journal article" date="2014" name="Front. Microbiol.">
        <title>High frequency of phylogenetically diverse reductive dehalogenase-homologous genes in deep subseafloor sedimentary metagenomes.</title>
        <authorList>
            <person name="Kawai M."/>
            <person name="Futagami T."/>
            <person name="Toyoda A."/>
            <person name="Takaki Y."/>
            <person name="Nishi S."/>
            <person name="Hori S."/>
            <person name="Arai W."/>
            <person name="Tsubouchi T."/>
            <person name="Morono Y."/>
            <person name="Uchiyama I."/>
            <person name="Ito T."/>
            <person name="Fujiyama A."/>
            <person name="Inagaki F."/>
            <person name="Takami H."/>
        </authorList>
    </citation>
    <scope>NUCLEOTIDE SEQUENCE</scope>
    <source>
        <strain evidence="7">Expedition CK06-06</strain>
    </source>
</reference>
<sequence length="115" mass="13499">MGDFKLEKKERITKNSEFRTITKGGSRYTTQNFSIIIYRNNREIRRLGISVSKKVGGAVKRNRVKRLVREFFRLNKDQLPEDSDFLFIAKPGSIQLNYSTLSDEMLEFFKHFSAV</sequence>
<evidence type="ECO:0000256" key="6">
    <source>
        <dbReference type="ARBA" id="ARBA00022884"/>
    </source>
</evidence>
<dbReference type="HAMAP" id="MF_00227">
    <property type="entry name" value="RNase_P"/>
    <property type="match status" value="1"/>
</dbReference>
<evidence type="ECO:0000256" key="5">
    <source>
        <dbReference type="ARBA" id="ARBA00022801"/>
    </source>
</evidence>
<evidence type="ECO:0000256" key="1">
    <source>
        <dbReference type="ARBA" id="ARBA00002663"/>
    </source>
</evidence>
<evidence type="ECO:0000256" key="2">
    <source>
        <dbReference type="ARBA" id="ARBA00022694"/>
    </source>
</evidence>
<dbReference type="InterPro" id="IPR014721">
    <property type="entry name" value="Ribsml_uS5_D2-typ_fold_subgr"/>
</dbReference>
<dbReference type="PANTHER" id="PTHR33992">
    <property type="entry name" value="RIBONUCLEASE P PROTEIN COMPONENT"/>
    <property type="match status" value="1"/>
</dbReference>
<dbReference type="AlphaFoldDB" id="X1U375"/>
<proteinExistence type="inferred from homology"/>
<protein>
    <submittedName>
        <fullName evidence="7">Uncharacterized protein</fullName>
    </submittedName>
</protein>
<dbReference type="PANTHER" id="PTHR33992:SF1">
    <property type="entry name" value="RIBONUCLEASE P PROTEIN COMPONENT"/>
    <property type="match status" value="1"/>
</dbReference>
<keyword evidence="2" id="KW-0819">tRNA processing</keyword>
<dbReference type="Pfam" id="PF00825">
    <property type="entry name" value="Ribonuclease_P"/>
    <property type="match status" value="1"/>
</dbReference>
<dbReference type="GO" id="GO:0042781">
    <property type="term" value="F:3'-tRNA processing endoribonuclease activity"/>
    <property type="evidence" value="ECO:0007669"/>
    <property type="project" value="TreeGrafter"/>
</dbReference>
<dbReference type="InterPro" id="IPR020568">
    <property type="entry name" value="Ribosomal_Su5_D2-typ_SF"/>
</dbReference>
<evidence type="ECO:0000256" key="4">
    <source>
        <dbReference type="ARBA" id="ARBA00022759"/>
    </source>
</evidence>
<keyword evidence="4" id="KW-0255">Endonuclease</keyword>
<comment type="caution">
    <text evidence="7">The sequence shown here is derived from an EMBL/GenBank/DDBJ whole genome shotgun (WGS) entry which is preliminary data.</text>
</comment>
<gene>
    <name evidence="7" type="ORF">S12H4_35350</name>
</gene>
<accession>X1U375</accession>
<evidence type="ECO:0000313" key="7">
    <source>
        <dbReference type="EMBL" id="GAI98076.1"/>
    </source>
</evidence>
<comment type="function">
    <text evidence="1">RNaseP catalyzes the removal of the 5'-leader sequence from pre-tRNA to produce the mature 5'-terminus. It can also cleave other RNA substrates such as 4.5S RNA. The protein component plays an auxiliary but essential role in vivo by binding to the 5'-leader sequence and broadening the substrate specificity of the ribozyme.</text>
</comment>
<dbReference type="Gene3D" id="3.30.230.10">
    <property type="match status" value="1"/>
</dbReference>
<keyword evidence="5" id="KW-0378">Hydrolase</keyword>
<dbReference type="EMBL" id="BARW01020987">
    <property type="protein sequence ID" value="GAI98076.1"/>
    <property type="molecule type" value="Genomic_DNA"/>
</dbReference>
<dbReference type="GO" id="GO:0000049">
    <property type="term" value="F:tRNA binding"/>
    <property type="evidence" value="ECO:0007669"/>
    <property type="project" value="InterPro"/>
</dbReference>
<keyword evidence="3" id="KW-0540">Nuclease</keyword>
<dbReference type="SUPFAM" id="SSF54211">
    <property type="entry name" value="Ribosomal protein S5 domain 2-like"/>
    <property type="match status" value="1"/>
</dbReference>
<dbReference type="InterPro" id="IPR000100">
    <property type="entry name" value="RNase_P"/>
</dbReference>
<dbReference type="GO" id="GO:0030677">
    <property type="term" value="C:ribonuclease P complex"/>
    <property type="evidence" value="ECO:0007669"/>
    <property type="project" value="TreeGrafter"/>
</dbReference>
<name>X1U375_9ZZZZ</name>
<dbReference type="InterPro" id="IPR020539">
    <property type="entry name" value="RNase_P_CS"/>
</dbReference>
<evidence type="ECO:0000256" key="3">
    <source>
        <dbReference type="ARBA" id="ARBA00022722"/>
    </source>
</evidence>
<dbReference type="PROSITE" id="PS00648">
    <property type="entry name" value="RIBONUCLEASE_P"/>
    <property type="match status" value="1"/>
</dbReference>